<protein>
    <recommendedName>
        <fullName evidence="3">F-box domain-containing protein</fullName>
    </recommendedName>
</protein>
<evidence type="ECO:0008006" key="3">
    <source>
        <dbReference type="Google" id="ProtNLM"/>
    </source>
</evidence>
<dbReference type="STRING" id="50990.A0A4Y7PT80"/>
<sequence length="435" mass="49016">MAIRDRTPALVRRPDPRFARIAAESKEYFNLIPHFTHLHTITLRSVSLPRDFYETLHGLHGTLRSVLVRGCRLTSPYPKTLDPADLIRLEELMFVQIAFDANLDRRLPSCSPRKLKSLLKLARAPNLRVLTLDRSVEAALPSLGPFLPATLHTVRLDFRGTSPPRRRPAVALFQFFSFLTMVRRLEMTEIHLSTEPEGGVGKYFRGHLMSLEELVAPMAYVHALFCEGRNIRRVSIVDAPAKNPPLIGFCNVSDVETALAHLGTGIEHVEFNLKQWDKEALYMLSIMAPRVRVIKIAFCVGGVDDDYFMTVGNMIEFPCLETLHLYRLGDSITLPQSPNKNKMDLHINGGVNKDRLEDQKEYMIIWQRHMPYLREVALCSDVVWVNSLALSAPPAGSDLSLPVSRLCLSKGKKKGVCGWEPRFVKGMEGVKGLVG</sequence>
<organism evidence="1 2">
    <name type="scientific">Rickenella mellea</name>
    <dbReference type="NCBI Taxonomy" id="50990"/>
    <lineage>
        <taxon>Eukaryota</taxon>
        <taxon>Fungi</taxon>
        <taxon>Dikarya</taxon>
        <taxon>Basidiomycota</taxon>
        <taxon>Agaricomycotina</taxon>
        <taxon>Agaricomycetes</taxon>
        <taxon>Hymenochaetales</taxon>
        <taxon>Rickenellaceae</taxon>
        <taxon>Rickenella</taxon>
    </lineage>
</organism>
<reference evidence="1 2" key="1">
    <citation type="submission" date="2018-06" db="EMBL/GenBank/DDBJ databases">
        <title>A transcriptomic atlas of mushroom development highlights an independent origin of complex multicellularity.</title>
        <authorList>
            <consortium name="DOE Joint Genome Institute"/>
            <person name="Krizsan K."/>
            <person name="Almasi E."/>
            <person name="Merenyi Z."/>
            <person name="Sahu N."/>
            <person name="Viragh M."/>
            <person name="Koszo T."/>
            <person name="Mondo S."/>
            <person name="Kiss B."/>
            <person name="Balint B."/>
            <person name="Kues U."/>
            <person name="Barry K."/>
            <person name="Hegedus J.C."/>
            <person name="Henrissat B."/>
            <person name="Johnson J."/>
            <person name="Lipzen A."/>
            <person name="Ohm R."/>
            <person name="Nagy I."/>
            <person name="Pangilinan J."/>
            <person name="Yan J."/>
            <person name="Xiong Y."/>
            <person name="Grigoriev I.V."/>
            <person name="Hibbett D.S."/>
            <person name="Nagy L.G."/>
        </authorList>
    </citation>
    <scope>NUCLEOTIDE SEQUENCE [LARGE SCALE GENOMIC DNA]</scope>
    <source>
        <strain evidence="1 2">SZMC22713</strain>
    </source>
</reference>
<dbReference type="AlphaFoldDB" id="A0A4Y7PT80"/>
<keyword evidence="2" id="KW-1185">Reference proteome</keyword>
<proteinExistence type="predicted"/>
<dbReference type="EMBL" id="ML170213">
    <property type="protein sequence ID" value="TDL18062.1"/>
    <property type="molecule type" value="Genomic_DNA"/>
</dbReference>
<evidence type="ECO:0000313" key="1">
    <source>
        <dbReference type="EMBL" id="TDL18062.1"/>
    </source>
</evidence>
<dbReference type="SUPFAM" id="SSF52047">
    <property type="entry name" value="RNI-like"/>
    <property type="match status" value="1"/>
</dbReference>
<evidence type="ECO:0000313" key="2">
    <source>
        <dbReference type="Proteomes" id="UP000294933"/>
    </source>
</evidence>
<accession>A0A4Y7PT80</accession>
<dbReference type="VEuPathDB" id="FungiDB:BD410DRAFT_793756"/>
<gene>
    <name evidence="1" type="ORF">BD410DRAFT_793756</name>
</gene>
<dbReference type="Proteomes" id="UP000294933">
    <property type="component" value="Unassembled WGS sequence"/>
</dbReference>
<dbReference type="OrthoDB" id="5354526at2759"/>
<name>A0A4Y7PT80_9AGAM</name>